<organism evidence="1 2">
    <name type="scientific">Trichinella pseudospiralis</name>
    <name type="common">Parasitic roundworm</name>
    <dbReference type="NCBI Taxonomy" id="6337"/>
    <lineage>
        <taxon>Eukaryota</taxon>
        <taxon>Metazoa</taxon>
        <taxon>Ecdysozoa</taxon>
        <taxon>Nematoda</taxon>
        <taxon>Enoplea</taxon>
        <taxon>Dorylaimia</taxon>
        <taxon>Trichinellida</taxon>
        <taxon>Trichinellidae</taxon>
        <taxon>Trichinella</taxon>
    </lineage>
</organism>
<reference evidence="1 2" key="1">
    <citation type="submission" date="2015-01" db="EMBL/GenBank/DDBJ databases">
        <title>Evolution of Trichinella species and genotypes.</title>
        <authorList>
            <person name="Korhonen P.K."/>
            <person name="Edoardo P."/>
            <person name="Giuseppe L.R."/>
            <person name="Gasser R.B."/>
        </authorList>
    </citation>
    <scope>NUCLEOTIDE SEQUENCE [LARGE SCALE GENOMIC DNA]</scope>
    <source>
        <strain evidence="1">ISS13</strain>
    </source>
</reference>
<accession>A0A0V1DQR1</accession>
<proteinExistence type="predicted"/>
<dbReference type="EMBL" id="JYDR01001159">
    <property type="protein sequence ID" value="KRY63490.1"/>
    <property type="molecule type" value="Genomic_DNA"/>
</dbReference>
<evidence type="ECO:0000313" key="1">
    <source>
        <dbReference type="EMBL" id="KRY63490.1"/>
    </source>
</evidence>
<comment type="caution">
    <text evidence="1">The sequence shown here is derived from an EMBL/GenBank/DDBJ whole genome shotgun (WGS) entry which is preliminary data.</text>
</comment>
<evidence type="ECO:0000313" key="2">
    <source>
        <dbReference type="Proteomes" id="UP000054632"/>
    </source>
</evidence>
<gene>
    <name evidence="1" type="ORF">T4A_12418</name>
</gene>
<dbReference type="Proteomes" id="UP000054632">
    <property type="component" value="Unassembled WGS sequence"/>
</dbReference>
<dbReference type="AlphaFoldDB" id="A0A0V1DQR1"/>
<protein>
    <submittedName>
        <fullName evidence="1">Uncharacterized protein</fullName>
    </submittedName>
</protein>
<name>A0A0V1DQR1_TRIPS</name>
<sequence length="62" mass="6863">MTLSTNNSVRILSVPGQFLLNNRTCYMRCPVCPSAASIVHFARIGSPQNLFSDFFSHLTSIT</sequence>